<name>A0A2P8HRW0_CHINA</name>
<feature type="transmembrane region" description="Helical" evidence="1">
    <location>
        <begin position="80"/>
        <end position="101"/>
    </location>
</feature>
<sequence>MSTIQVNKELTGGIVWTRQKLREKFLLSLLTFQLLLPVICLLAFIYLGKFLNPFSAYFLISVAVLLFTFTCLLQKASPAVYAFFLAFLVLQGVTVFGHIVALGPLGAIEGLRTISNFYFYWYLGYACYFTFYRTGRMEVLLRWVIGAGVFISVVNIIHFFFNTVLGNYAAVKAYLEILNQNLADYLDMEGTNGFLRHAGYFLDTHSQFYIPLATLIILQIEKFPVKFKAVKIILIVVSILLSGVKTAYLIMFIMWAIILLRTNLKAAINFFLLVGVLCVGVLLFFNEMVVNMVIMIFTHDMDILIEHIYHNPVRLFNEYTAVFFIGGDESLVGTIYSEVYLITTMYYIGLAGVLLYLSPLVVFLFNRKGKYYLGFIIFIYFIFTLLHYPVFKVGINNIVSALPVVYLLAAINDFKLRNDKNS</sequence>
<feature type="transmembrane region" description="Helical" evidence="1">
    <location>
        <begin position="54"/>
        <end position="73"/>
    </location>
</feature>
<feature type="transmembrane region" description="Helical" evidence="1">
    <location>
        <begin position="232"/>
        <end position="260"/>
    </location>
</feature>
<dbReference type="Proteomes" id="UP000240971">
    <property type="component" value="Unassembled WGS sequence"/>
</dbReference>
<protein>
    <recommendedName>
        <fullName evidence="4">O-antigen ligase-like membrane protein</fullName>
    </recommendedName>
</protein>
<evidence type="ECO:0000313" key="3">
    <source>
        <dbReference type="Proteomes" id="UP000240971"/>
    </source>
</evidence>
<feature type="transmembrane region" description="Helical" evidence="1">
    <location>
        <begin position="397"/>
        <end position="414"/>
    </location>
</feature>
<organism evidence="2 3">
    <name type="scientific">Chitinophaga niastensis</name>
    <dbReference type="NCBI Taxonomy" id="536980"/>
    <lineage>
        <taxon>Bacteria</taxon>
        <taxon>Pseudomonadati</taxon>
        <taxon>Bacteroidota</taxon>
        <taxon>Chitinophagia</taxon>
        <taxon>Chitinophagales</taxon>
        <taxon>Chitinophagaceae</taxon>
        <taxon>Chitinophaga</taxon>
    </lineage>
</organism>
<dbReference type="EMBL" id="PYAW01000001">
    <property type="protein sequence ID" value="PSL48935.1"/>
    <property type="molecule type" value="Genomic_DNA"/>
</dbReference>
<feature type="transmembrane region" description="Helical" evidence="1">
    <location>
        <begin position="267"/>
        <end position="285"/>
    </location>
</feature>
<dbReference type="RefSeq" id="WP_106526204.1">
    <property type="nucleotide sequence ID" value="NZ_PYAW01000001.1"/>
</dbReference>
<gene>
    <name evidence="2" type="ORF">CLV51_101265</name>
</gene>
<evidence type="ECO:0000256" key="1">
    <source>
        <dbReference type="SAM" id="Phobius"/>
    </source>
</evidence>
<keyword evidence="1" id="KW-0472">Membrane</keyword>
<accession>A0A2P8HRW0</accession>
<feature type="transmembrane region" description="Helical" evidence="1">
    <location>
        <begin position="372"/>
        <end position="391"/>
    </location>
</feature>
<evidence type="ECO:0000313" key="2">
    <source>
        <dbReference type="EMBL" id="PSL48935.1"/>
    </source>
</evidence>
<evidence type="ECO:0008006" key="4">
    <source>
        <dbReference type="Google" id="ProtNLM"/>
    </source>
</evidence>
<keyword evidence="1" id="KW-0812">Transmembrane</keyword>
<proteinExistence type="predicted"/>
<reference evidence="2 3" key="1">
    <citation type="submission" date="2018-03" db="EMBL/GenBank/DDBJ databases">
        <title>Genomic Encyclopedia of Archaeal and Bacterial Type Strains, Phase II (KMG-II): from individual species to whole genera.</title>
        <authorList>
            <person name="Goeker M."/>
        </authorList>
    </citation>
    <scope>NUCLEOTIDE SEQUENCE [LARGE SCALE GENOMIC DNA]</scope>
    <source>
        <strain evidence="2 3">DSM 24859</strain>
    </source>
</reference>
<feature type="transmembrane region" description="Helical" evidence="1">
    <location>
        <begin position="113"/>
        <end position="132"/>
    </location>
</feature>
<dbReference type="AlphaFoldDB" id="A0A2P8HRW0"/>
<comment type="caution">
    <text evidence="2">The sequence shown here is derived from an EMBL/GenBank/DDBJ whole genome shotgun (WGS) entry which is preliminary data.</text>
</comment>
<keyword evidence="1" id="KW-1133">Transmembrane helix</keyword>
<feature type="transmembrane region" description="Helical" evidence="1">
    <location>
        <begin position="25"/>
        <end position="48"/>
    </location>
</feature>
<feature type="transmembrane region" description="Helical" evidence="1">
    <location>
        <begin position="345"/>
        <end position="365"/>
    </location>
</feature>
<keyword evidence="3" id="KW-1185">Reference proteome</keyword>
<feature type="transmembrane region" description="Helical" evidence="1">
    <location>
        <begin position="139"/>
        <end position="161"/>
    </location>
</feature>